<feature type="transmembrane region" description="Helical" evidence="1">
    <location>
        <begin position="108"/>
        <end position="127"/>
    </location>
</feature>
<protein>
    <submittedName>
        <fullName evidence="3">Uncharacterized protein</fullName>
    </submittedName>
</protein>
<evidence type="ECO:0000256" key="1">
    <source>
        <dbReference type="SAM" id="Phobius"/>
    </source>
</evidence>
<sequence length="401" mass="44046" precursor="true">MFRFSILLCGVLLHASSGVAQESPASPPGLDRSRVEERLEGDFGSADIAAATSWADSLGLADWLGPLAPVALSPFFGVTCLSGLAIWGPDWATDNALLGASGPLQNHSLFFVFLALTVLTSLPRLTKVSKPFAQATDRLETYAVIVILLAIKVIASLDSPGEDQTEVVMVQLGVVRFTVDTLLAVAMVINVLVINSVKFFFEFMVWLTPIPAIDAIFEFCNKSLCVTLMAVYAFSPTIATILNLAILLVAAIVLRWVSRHIRYYRTMVLDPVVSRVWSAYGDPKHPEMVVFCKGAFGPFAAKSRLRLRRDELGQGWQLREANWWMPGGEHALDETAAPRIRRGWVMHTIEVTDSSGQTTEFAVSRRYDLALQTLAKRIGILVDEQPAAQPRRPTEAAVEFN</sequence>
<keyword evidence="2" id="KW-0732">Signal</keyword>
<keyword evidence="1" id="KW-0472">Membrane</keyword>
<feature type="signal peptide" evidence="2">
    <location>
        <begin position="1"/>
        <end position="20"/>
    </location>
</feature>
<feature type="chain" id="PRO_5023003069" evidence="2">
    <location>
        <begin position="21"/>
        <end position="401"/>
    </location>
</feature>
<accession>A0A5C6E4E1</accession>
<feature type="transmembrane region" description="Helical" evidence="1">
    <location>
        <begin position="229"/>
        <end position="257"/>
    </location>
</feature>
<keyword evidence="1" id="KW-1133">Transmembrane helix</keyword>
<reference evidence="3 4" key="1">
    <citation type="submission" date="2019-02" db="EMBL/GenBank/DDBJ databases">
        <title>Deep-cultivation of Planctomycetes and their phenomic and genomic characterization uncovers novel biology.</title>
        <authorList>
            <person name="Wiegand S."/>
            <person name="Jogler M."/>
            <person name="Boedeker C."/>
            <person name="Pinto D."/>
            <person name="Vollmers J."/>
            <person name="Rivas-Marin E."/>
            <person name="Kohn T."/>
            <person name="Peeters S.H."/>
            <person name="Heuer A."/>
            <person name="Rast P."/>
            <person name="Oberbeckmann S."/>
            <person name="Bunk B."/>
            <person name="Jeske O."/>
            <person name="Meyerdierks A."/>
            <person name="Storesund J.E."/>
            <person name="Kallscheuer N."/>
            <person name="Luecker S."/>
            <person name="Lage O.M."/>
            <person name="Pohl T."/>
            <person name="Merkel B.J."/>
            <person name="Hornburger P."/>
            <person name="Mueller R.-W."/>
            <person name="Bruemmer F."/>
            <person name="Labrenz M."/>
            <person name="Spormann A.M."/>
            <person name="Op Den Camp H."/>
            <person name="Overmann J."/>
            <person name="Amann R."/>
            <person name="Jetten M.S.M."/>
            <person name="Mascher T."/>
            <person name="Medema M.H."/>
            <person name="Devos D.P."/>
            <person name="Kaster A.-K."/>
            <person name="Ovreas L."/>
            <person name="Rohde M."/>
            <person name="Galperin M.Y."/>
            <person name="Jogler C."/>
        </authorList>
    </citation>
    <scope>NUCLEOTIDE SEQUENCE [LARGE SCALE GENOMIC DNA]</scope>
    <source>
        <strain evidence="3 4">Poly41</strain>
    </source>
</reference>
<proteinExistence type="predicted"/>
<evidence type="ECO:0000256" key="2">
    <source>
        <dbReference type="SAM" id="SignalP"/>
    </source>
</evidence>
<keyword evidence="1" id="KW-0812">Transmembrane</keyword>
<feature type="transmembrane region" description="Helical" evidence="1">
    <location>
        <begin position="169"/>
        <end position="192"/>
    </location>
</feature>
<dbReference type="EMBL" id="SJPV01000001">
    <property type="protein sequence ID" value="TWU42857.1"/>
    <property type="molecule type" value="Genomic_DNA"/>
</dbReference>
<dbReference type="AlphaFoldDB" id="A0A5C6E4E1"/>
<evidence type="ECO:0000313" key="4">
    <source>
        <dbReference type="Proteomes" id="UP000319143"/>
    </source>
</evidence>
<comment type="caution">
    <text evidence="3">The sequence shown here is derived from an EMBL/GenBank/DDBJ whole genome shotgun (WGS) entry which is preliminary data.</text>
</comment>
<keyword evidence="4" id="KW-1185">Reference proteome</keyword>
<feature type="transmembrane region" description="Helical" evidence="1">
    <location>
        <begin position="199"/>
        <end position="217"/>
    </location>
</feature>
<name>A0A5C6E4E1_9BACT</name>
<dbReference type="OrthoDB" id="292498at2"/>
<dbReference type="RefSeq" id="WP_146524836.1">
    <property type="nucleotide sequence ID" value="NZ_SJPV01000001.1"/>
</dbReference>
<evidence type="ECO:0000313" key="3">
    <source>
        <dbReference type="EMBL" id="TWU42857.1"/>
    </source>
</evidence>
<organism evidence="3 4">
    <name type="scientific">Novipirellula artificiosorum</name>
    <dbReference type="NCBI Taxonomy" id="2528016"/>
    <lineage>
        <taxon>Bacteria</taxon>
        <taxon>Pseudomonadati</taxon>
        <taxon>Planctomycetota</taxon>
        <taxon>Planctomycetia</taxon>
        <taxon>Pirellulales</taxon>
        <taxon>Pirellulaceae</taxon>
        <taxon>Novipirellula</taxon>
    </lineage>
</organism>
<feature type="transmembrane region" description="Helical" evidence="1">
    <location>
        <begin position="139"/>
        <end position="157"/>
    </location>
</feature>
<dbReference type="Proteomes" id="UP000319143">
    <property type="component" value="Unassembled WGS sequence"/>
</dbReference>
<gene>
    <name evidence="3" type="ORF">Poly41_11580</name>
</gene>